<evidence type="ECO:0000259" key="5">
    <source>
        <dbReference type="PROSITE" id="PS50086"/>
    </source>
</evidence>
<evidence type="ECO:0000256" key="2">
    <source>
        <dbReference type="ARBA" id="ARBA00023054"/>
    </source>
</evidence>
<dbReference type="InterPro" id="IPR000195">
    <property type="entry name" value="Rab-GAP-TBC_dom"/>
</dbReference>
<feature type="region of interest" description="Disordered" evidence="4">
    <location>
        <begin position="484"/>
        <end position="530"/>
    </location>
</feature>
<dbReference type="InterPro" id="IPR035969">
    <property type="entry name" value="Rab-GAP_TBC_sf"/>
</dbReference>
<dbReference type="EMBL" id="CBTN010000096">
    <property type="protein sequence ID" value="CDH60532.1"/>
    <property type="molecule type" value="Genomic_DNA"/>
</dbReference>
<feature type="compositionally biased region" description="Low complexity" evidence="4">
    <location>
        <begin position="495"/>
        <end position="521"/>
    </location>
</feature>
<organism evidence="6 7">
    <name type="scientific">Lichtheimia corymbifera JMRC:FSU:9682</name>
    <dbReference type="NCBI Taxonomy" id="1263082"/>
    <lineage>
        <taxon>Eukaryota</taxon>
        <taxon>Fungi</taxon>
        <taxon>Fungi incertae sedis</taxon>
        <taxon>Mucoromycota</taxon>
        <taxon>Mucoromycotina</taxon>
        <taxon>Mucoromycetes</taxon>
        <taxon>Mucorales</taxon>
        <taxon>Lichtheimiaceae</taxon>
        <taxon>Lichtheimia</taxon>
    </lineage>
</organism>
<reference evidence="6" key="1">
    <citation type="submission" date="2013-08" db="EMBL/GenBank/DDBJ databases">
        <title>Gene expansion shapes genome architecture in the human pathogen Lichtheimia corymbifera: an evolutionary genomics analysis in the ancient terrestrial Mucorales (Mucoromycotina).</title>
        <authorList>
            <person name="Schwartze V.U."/>
            <person name="Winter S."/>
            <person name="Shelest E."/>
            <person name="Marcet-Houben M."/>
            <person name="Horn F."/>
            <person name="Wehner S."/>
            <person name="Hoffmann K."/>
            <person name="Riege K."/>
            <person name="Sammeth M."/>
            <person name="Nowrousian M."/>
            <person name="Valiante V."/>
            <person name="Linde J."/>
            <person name="Jacobsen I.D."/>
            <person name="Marz M."/>
            <person name="Brakhage A.A."/>
            <person name="Gabaldon T."/>
            <person name="Bocker S."/>
            <person name="Voigt K."/>
        </authorList>
    </citation>
    <scope>NUCLEOTIDE SEQUENCE [LARGE SCALE GENOMIC DNA]</scope>
    <source>
        <strain evidence="6">FSU 9682</strain>
    </source>
</reference>
<feature type="region of interest" description="Disordered" evidence="4">
    <location>
        <begin position="689"/>
        <end position="753"/>
    </location>
</feature>
<dbReference type="Pfam" id="PF23436">
    <property type="entry name" value="RabGap-TBC_2"/>
    <property type="match status" value="1"/>
</dbReference>
<feature type="domain" description="Rab-GAP TBC" evidence="5">
    <location>
        <begin position="201"/>
        <end position="386"/>
    </location>
</feature>
<feature type="coiled-coil region" evidence="3">
    <location>
        <begin position="592"/>
        <end position="681"/>
    </location>
</feature>
<dbReference type="GO" id="GO:0005096">
    <property type="term" value="F:GTPase activator activity"/>
    <property type="evidence" value="ECO:0007669"/>
    <property type="project" value="UniProtKB-KW"/>
</dbReference>
<dbReference type="Gene3D" id="1.10.8.270">
    <property type="entry name" value="putative rabgap domain of human tbc1 domain family member 14 like domains"/>
    <property type="match status" value="1"/>
</dbReference>
<sequence>MLPNDVPSPPCSPSRLVHAMEDREGIVAKQCWDGTCTNEKDHLSHSQPPSPITAINLVSTSRSTPRPLHRQRSFVGLRPFPAKTPSMTLIRHRSTSCLKKTASDVHLLPRLEKENANLPPQDSISFILAQIERQNVILDEDPKSVCIQSNELKAQLSTMHRLVNDSSEDNIDWEFWTALTDDFGAVATKLPHLLSAKLKAGIPDKLRGVIWQAMSQASSLHLETVYGQLIAEHTPYERVIQRDLARTFPSIDMFKQEGGDGQQALERVLKAYSLYDAHVGYCQGLAFLVGPLLMNMPEQQAFCVFVRLMETYEMRTMFTLNMEGLQLRLYQFSSLLSQMLPELSDHLAYHGVHPPMYASQWFLTLFAYAFPIPLVLRIYDVVFAEGAAETIMRVAIAILQRSEDAIMQLTEFEDILDHVTTKLHQGNNDASQMINDAMQLSGQITREKMDHLAQEYMRELENDKKQADQVLAIRFNFWSRSSNKKKNNVTKRRASSTSSGSSTSSNYASPITPQPTQQVEQPQHHLSPHEDTAALHQQIEELLLTLSQTQSEHLQVKQELVQVRMDKMDIEAERDALRMTVMDMEGDPRVELAKLKAAHFELQQQNEELRHEKQMAKDAQNQLVEKIVNMEIRMNDMKQQHEEKTHEYERRLDQSIADERCRELEGLLAEAKLKIAELETCGATVTRHNIKSTNPNSKRRSLDPVALAHHKTTTTATTTTGGNKRSSFYGRLWSSVTSSSNTPPQDTPPTSPI</sequence>
<feature type="compositionally biased region" description="Basic residues" evidence="4">
    <location>
        <begin position="484"/>
        <end position="494"/>
    </location>
</feature>
<dbReference type="FunFam" id="1.10.8.270:FF:000001">
    <property type="entry name" value="TBC1 domain family member 1"/>
    <property type="match status" value="1"/>
</dbReference>
<keyword evidence="2 3" id="KW-0175">Coiled coil</keyword>
<dbReference type="Gene3D" id="1.10.472.80">
    <property type="entry name" value="Ypt/Rab-GAP domain of gyp1p, domain 3"/>
    <property type="match status" value="1"/>
</dbReference>
<proteinExistence type="predicted"/>
<dbReference type="VEuPathDB" id="FungiDB:LCOR_11317.1"/>
<dbReference type="OrthoDB" id="159449at2759"/>
<dbReference type="FunFam" id="1.10.10.750:FF:000003">
    <property type="entry name" value="GTPase activating protein (Evi5)"/>
    <property type="match status" value="1"/>
</dbReference>
<evidence type="ECO:0000313" key="7">
    <source>
        <dbReference type="Proteomes" id="UP000027586"/>
    </source>
</evidence>
<accession>A0A068SFF0</accession>
<evidence type="ECO:0000256" key="1">
    <source>
        <dbReference type="ARBA" id="ARBA00022468"/>
    </source>
</evidence>
<dbReference type="STRING" id="1263082.A0A068SFF0"/>
<comment type="caution">
    <text evidence="6">The sequence shown here is derived from an EMBL/GenBank/DDBJ whole genome shotgun (WGS) entry which is preliminary data.</text>
</comment>
<keyword evidence="7" id="KW-1185">Reference proteome</keyword>
<dbReference type="GO" id="GO:0031267">
    <property type="term" value="F:small GTPase binding"/>
    <property type="evidence" value="ECO:0007669"/>
    <property type="project" value="TreeGrafter"/>
</dbReference>
<dbReference type="Proteomes" id="UP000027586">
    <property type="component" value="Unassembled WGS sequence"/>
</dbReference>
<dbReference type="PANTHER" id="PTHR47219">
    <property type="entry name" value="RAB GTPASE-ACTIVATING PROTEIN 1-LIKE"/>
    <property type="match status" value="1"/>
</dbReference>
<feature type="compositionally biased region" description="Polar residues" evidence="4">
    <location>
        <begin position="734"/>
        <end position="744"/>
    </location>
</feature>
<dbReference type="PANTHER" id="PTHR47219:SF9">
    <property type="entry name" value="GTPASE ACTIVATING PROTEIN AND CENTROSOME-ASSOCIATED, ISOFORM B"/>
    <property type="match status" value="1"/>
</dbReference>
<evidence type="ECO:0000256" key="3">
    <source>
        <dbReference type="SAM" id="Coils"/>
    </source>
</evidence>
<dbReference type="InterPro" id="IPR050302">
    <property type="entry name" value="Rab_GAP_TBC_domain"/>
</dbReference>
<dbReference type="SUPFAM" id="SSF47923">
    <property type="entry name" value="Ypt/Rab-GAP domain of gyp1p"/>
    <property type="match status" value="2"/>
</dbReference>
<dbReference type="SMART" id="SM00164">
    <property type="entry name" value="TBC"/>
    <property type="match status" value="1"/>
</dbReference>
<evidence type="ECO:0000313" key="6">
    <source>
        <dbReference type="EMBL" id="CDH60532.1"/>
    </source>
</evidence>
<protein>
    <submittedName>
        <fullName evidence="6">Gtpase-activating protein gyp5</fullName>
    </submittedName>
</protein>
<name>A0A068SFF0_9FUNG</name>
<gene>
    <name evidence="6" type="ORF">LCOR_11317.1</name>
</gene>
<keyword evidence="1" id="KW-0343">GTPase activation</keyword>
<dbReference type="FunFam" id="1.10.472.80:FF:000027">
    <property type="entry name" value="GTPase activating protein (Evi5)"/>
    <property type="match status" value="1"/>
</dbReference>
<dbReference type="Gene3D" id="1.10.10.750">
    <property type="entry name" value="Ypt/Rab-GAP domain of gyp1p, domain 1"/>
    <property type="match status" value="1"/>
</dbReference>
<dbReference type="AlphaFoldDB" id="A0A068SFF0"/>
<dbReference type="PROSITE" id="PS50086">
    <property type="entry name" value="TBC_RABGAP"/>
    <property type="match status" value="1"/>
</dbReference>
<evidence type="ECO:0000256" key="4">
    <source>
        <dbReference type="SAM" id="MobiDB-lite"/>
    </source>
</evidence>